<evidence type="ECO:0000256" key="12">
    <source>
        <dbReference type="ARBA" id="ARBA00023273"/>
    </source>
</evidence>
<evidence type="ECO:0000256" key="3">
    <source>
        <dbReference type="ARBA" id="ARBA00022490"/>
    </source>
</evidence>
<dbReference type="AlphaFoldDB" id="A0A3S5CT35"/>
<dbReference type="PANTHER" id="PTHR22878:SF68">
    <property type="entry name" value="DYNEIN HEAVY CHAIN 6, AXONEMAL-LIKE"/>
    <property type="match status" value="1"/>
</dbReference>
<evidence type="ECO:0000256" key="10">
    <source>
        <dbReference type="ARBA" id="ARBA00023175"/>
    </source>
</evidence>
<dbReference type="PANTHER" id="PTHR22878">
    <property type="entry name" value="DYNEIN HEAVY CHAIN 6, AXONEMAL-LIKE-RELATED"/>
    <property type="match status" value="1"/>
</dbReference>
<dbReference type="Proteomes" id="UP000784294">
    <property type="component" value="Unassembled WGS sequence"/>
</dbReference>
<dbReference type="GO" id="GO:0051959">
    <property type="term" value="F:dynein light intermediate chain binding"/>
    <property type="evidence" value="ECO:0007669"/>
    <property type="project" value="InterPro"/>
</dbReference>
<keyword evidence="3" id="KW-0963">Cytoplasm</keyword>
<evidence type="ECO:0000313" key="14">
    <source>
        <dbReference type="EMBL" id="VEL34520.1"/>
    </source>
</evidence>
<keyword evidence="10" id="KW-0505">Motor protein</keyword>
<dbReference type="GO" id="GO:0005524">
    <property type="term" value="F:ATP binding"/>
    <property type="evidence" value="ECO:0007669"/>
    <property type="project" value="UniProtKB-KW"/>
</dbReference>
<dbReference type="InterPro" id="IPR024317">
    <property type="entry name" value="Dynein_heavy_chain_D4_dom"/>
</dbReference>
<organism evidence="14 15">
    <name type="scientific">Protopolystoma xenopodis</name>
    <dbReference type="NCBI Taxonomy" id="117903"/>
    <lineage>
        <taxon>Eukaryota</taxon>
        <taxon>Metazoa</taxon>
        <taxon>Spiralia</taxon>
        <taxon>Lophotrochozoa</taxon>
        <taxon>Platyhelminthes</taxon>
        <taxon>Monogenea</taxon>
        <taxon>Polyopisthocotylea</taxon>
        <taxon>Polystomatidea</taxon>
        <taxon>Polystomatidae</taxon>
        <taxon>Protopolystoma</taxon>
    </lineage>
</organism>
<comment type="similarity">
    <text evidence="2">Belongs to the dynein heavy chain family.</text>
</comment>
<dbReference type="GO" id="GO:0005874">
    <property type="term" value="C:microtubule"/>
    <property type="evidence" value="ECO:0007669"/>
    <property type="project" value="UniProtKB-KW"/>
</dbReference>
<dbReference type="EMBL" id="CAAALY010247831">
    <property type="protein sequence ID" value="VEL34520.1"/>
    <property type="molecule type" value="Genomic_DNA"/>
</dbReference>
<keyword evidence="4" id="KW-0493">Microtubule</keyword>
<comment type="subcellular location">
    <subcellularLocation>
        <location evidence="1">Cytoplasm</location>
        <location evidence="1">Cytoskeleton</location>
        <location evidence="1">Cilium axoneme</location>
    </subcellularLocation>
</comment>
<keyword evidence="15" id="KW-1185">Reference proteome</keyword>
<dbReference type="InterPro" id="IPR026983">
    <property type="entry name" value="DHC"/>
</dbReference>
<evidence type="ECO:0000256" key="1">
    <source>
        <dbReference type="ARBA" id="ARBA00004430"/>
    </source>
</evidence>
<evidence type="ECO:0000256" key="11">
    <source>
        <dbReference type="ARBA" id="ARBA00023212"/>
    </source>
</evidence>
<dbReference type="OrthoDB" id="10266008at2759"/>
<evidence type="ECO:0000256" key="4">
    <source>
        <dbReference type="ARBA" id="ARBA00022701"/>
    </source>
</evidence>
<evidence type="ECO:0000256" key="9">
    <source>
        <dbReference type="ARBA" id="ARBA00023069"/>
    </source>
</evidence>
<protein>
    <recommendedName>
        <fullName evidence="13">Dynein heavy chain AAA module D4 domain-containing protein</fullName>
    </recommendedName>
</protein>
<evidence type="ECO:0000256" key="5">
    <source>
        <dbReference type="ARBA" id="ARBA00022741"/>
    </source>
</evidence>
<sequence>MRQDRGNALLVGVGGTGKQSLTRLAAHMSSCKCFQIELCRGYDYTSFHDDLKKLYFWAGVENKPTVFLFTDSQIVLEEFLEDINNMLNSGEVPNLFEADEYERLIIGCRPAAKEVGIPEGNRDAIYDFCINRVRKNLHLVLCMSPVGSAFRQRCRMFPSLVNCCTIDWFIEWPEEALLSVANSSFEGTDLDEVELRVGCVKVGWQKTINLFSKICGQFTLEQSNSLVYLL</sequence>
<dbReference type="GO" id="GO:0030286">
    <property type="term" value="C:dynein complex"/>
    <property type="evidence" value="ECO:0007669"/>
    <property type="project" value="UniProtKB-KW"/>
</dbReference>
<dbReference type="InterPro" id="IPR027417">
    <property type="entry name" value="P-loop_NTPase"/>
</dbReference>
<reference evidence="14" key="1">
    <citation type="submission" date="2018-11" db="EMBL/GenBank/DDBJ databases">
        <authorList>
            <consortium name="Pathogen Informatics"/>
        </authorList>
    </citation>
    <scope>NUCLEOTIDE SEQUENCE</scope>
</reference>
<evidence type="ECO:0000256" key="2">
    <source>
        <dbReference type="ARBA" id="ARBA00008887"/>
    </source>
</evidence>
<keyword evidence="11" id="KW-0206">Cytoskeleton</keyword>
<evidence type="ECO:0000256" key="7">
    <source>
        <dbReference type="ARBA" id="ARBA00023017"/>
    </source>
</evidence>
<evidence type="ECO:0000259" key="13">
    <source>
        <dbReference type="Pfam" id="PF12780"/>
    </source>
</evidence>
<dbReference type="GO" id="GO:0007018">
    <property type="term" value="P:microtubule-based movement"/>
    <property type="evidence" value="ECO:0007669"/>
    <property type="project" value="InterPro"/>
</dbReference>
<evidence type="ECO:0000256" key="6">
    <source>
        <dbReference type="ARBA" id="ARBA00022840"/>
    </source>
</evidence>
<dbReference type="GO" id="GO:0045505">
    <property type="term" value="F:dynein intermediate chain binding"/>
    <property type="evidence" value="ECO:0007669"/>
    <property type="project" value="InterPro"/>
</dbReference>
<keyword evidence="6" id="KW-0067">ATP-binding</keyword>
<dbReference type="SUPFAM" id="SSF52540">
    <property type="entry name" value="P-loop containing nucleoside triphosphate hydrolases"/>
    <property type="match status" value="1"/>
</dbReference>
<dbReference type="Gene3D" id="3.40.50.300">
    <property type="entry name" value="P-loop containing nucleotide triphosphate hydrolases"/>
    <property type="match status" value="1"/>
</dbReference>
<proteinExistence type="inferred from homology"/>
<dbReference type="Pfam" id="PF12780">
    <property type="entry name" value="AAA_8"/>
    <property type="match status" value="1"/>
</dbReference>
<keyword evidence="12" id="KW-0966">Cell projection</keyword>
<evidence type="ECO:0000256" key="8">
    <source>
        <dbReference type="ARBA" id="ARBA00023054"/>
    </source>
</evidence>
<dbReference type="GO" id="GO:0005930">
    <property type="term" value="C:axoneme"/>
    <property type="evidence" value="ECO:0007669"/>
    <property type="project" value="UniProtKB-SubCell"/>
</dbReference>
<name>A0A3S5CT35_9PLAT</name>
<keyword evidence="7" id="KW-0243">Dynein</keyword>
<keyword evidence="5" id="KW-0547">Nucleotide-binding</keyword>
<dbReference type="FunFam" id="3.40.50.300:FF:002141">
    <property type="entry name" value="Dynein heavy chain"/>
    <property type="match status" value="1"/>
</dbReference>
<gene>
    <name evidence="14" type="ORF">PXEA_LOCUS27960</name>
</gene>
<keyword evidence="9" id="KW-0969">Cilium</keyword>
<feature type="domain" description="Dynein heavy chain AAA module D4" evidence="13">
    <location>
        <begin position="2"/>
        <end position="202"/>
    </location>
</feature>
<keyword evidence="8" id="KW-0175">Coiled coil</keyword>
<comment type="caution">
    <text evidence="14">The sequence shown here is derived from an EMBL/GenBank/DDBJ whole genome shotgun (WGS) entry which is preliminary data.</text>
</comment>
<evidence type="ECO:0000313" key="15">
    <source>
        <dbReference type="Proteomes" id="UP000784294"/>
    </source>
</evidence>
<accession>A0A3S5CT35</accession>